<comment type="caution">
    <text evidence="1">The sequence shown here is derived from an EMBL/GenBank/DDBJ whole genome shotgun (WGS) entry which is preliminary data.</text>
</comment>
<sequence>MDNICLKCGGVHFGAEKNARRVYTRCCHNGKIAEEASTYPAEMNRLIYDGHDLSQHFKNIRWYNSAMLFASMGAQIVPRTVEEHIALEFMARFITGLLIYIQFKQEKKTFLSYMFYILSLLLVDECSIVKIPNAIRNWCKALTRSLDMSTLSQPRTQ</sequence>
<evidence type="ECO:0000313" key="1">
    <source>
        <dbReference type="EMBL" id="GFY13893.1"/>
    </source>
</evidence>
<evidence type="ECO:0000313" key="2">
    <source>
        <dbReference type="Proteomes" id="UP000887159"/>
    </source>
</evidence>
<name>A0A8X6SVX2_TRICX</name>
<keyword evidence="2" id="KW-1185">Reference proteome</keyword>
<protein>
    <submittedName>
        <fullName evidence="1">Uncharacterized protein</fullName>
    </submittedName>
</protein>
<organism evidence="1 2">
    <name type="scientific">Trichonephila clavipes</name>
    <name type="common">Golden silk orbweaver</name>
    <name type="synonym">Nephila clavipes</name>
    <dbReference type="NCBI Taxonomy" id="2585209"/>
    <lineage>
        <taxon>Eukaryota</taxon>
        <taxon>Metazoa</taxon>
        <taxon>Ecdysozoa</taxon>
        <taxon>Arthropoda</taxon>
        <taxon>Chelicerata</taxon>
        <taxon>Arachnida</taxon>
        <taxon>Araneae</taxon>
        <taxon>Araneomorphae</taxon>
        <taxon>Entelegynae</taxon>
        <taxon>Araneoidea</taxon>
        <taxon>Nephilidae</taxon>
        <taxon>Trichonephila</taxon>
    </lineage>
</organism>
<accession>A0A8X6SVX2</accession>
<dbReference type="Proteomes" id="UP000887159">
    <property type="component" value="Unassembled WGS sequence"/>
</dbReference>
<proteinExistence type="predicted"/>
<dbReference type="EMBL" id="BMAU01021324">
    <property type="protein sequence ID" value="GFY13893.1"/>
    <property type="molecule type" value="Genomic_DNA"/>
</dbReference>
<gene>
    <name evidence="1" type="primary">AVEN_36382_1</name>
    <name evidence="1" type="ORF">TNCV_986651</name>
</gene>
<dbReference type="AlphaFoldDB" id="A0A8X6SVX2"/>
<reference evidence="1" key="1">
    <citation type="submission" date="2020-08" db="EMBL/GenBank/DDBJ databases">
        <title>Multicomponent nature underlies the extraordinary mechanical properties of spider dragline silk.</title>
        <authorList>
            <person name="Kono N."/>
            <person name="Nakamura H."/>
            <person name="Mori M."/>
            <person name="Yoshida Y."/>
            <person name="Ohtoshi R."/>
            <person name="Malay A.D."/>
            <person name="Moran D.A.P."/>
            <person name="Tomita M."/>
            <person name="Numata K."/>
            <person name="Arakawa K."/>
        </authorList>
    </citation>
    <scope>NUCLEOTIDE SEQUENCE</scope>
</reference>